<protein>
    <recommendedName>
        <fullName evidence="3">Glycosyltransferase RgtA/B/C/D-like domain-containing protein</fullName>
    </recommendedName>
</protein>
<reference evidence="2" key="1">
    <citation type="submission" date="2019-03" db="EMBL/GenBank/DDBJ databases">
        <authorList>
            <person name="Hao L."/>
        </authorList>
    </citation>
    <scope>NUCLEOTIDE SEQUENCE</scope>
</reference>
<evidence type="ECO:0000256" key="1">
    <source>
        <dbReference type="SAM" id="Phobius"/>
    </source>
</evidence>
<dbReference type="EMBL" id="CAADRM010000129">
    <property type="protein sequence ID" value="VFU17193.1"/>
    <property type="molecule type" value="Genomic_DNA"/>
</dbReference>
<proteinExistence type="predicted"/>
<evidence type="ECO:0008006" key="3">
    <source>
        <dbReference type="Google" id="ProtNLM"/>
    </source>
</evidence>
<keyword evidence="1" id="KW-1133">Transmembrane helix</keyword>
<feature type="transmembrane region" description="Helical" evidence="1">
    <location>
        <begin position="68"/>
        <end position="97"/>
    </location>
</feature>
<keyword evidence="1" id="KW-0472">Membrane</keyword>
<dbReference type="AlphaFoldDB" id="A0A485M3P1"/>
<keyword evidence="1" id="KW-0812">Transmembrane</keyword>
<feature type="transmembrane region" description="Helical" evidence="1">
    <location>
        <begin position="278"/>
        <end position="296"/>
    </location>
</feature>
<feature type="transmembrane region" description="Helical" evidence="1">
    <location>
        <begin position="331"/>
        <end position="350"/>
    </location>
</feature>
<sequence length="511" mass="55717">MGFFRSLLILLGVFFSCLALLVPFLALDIPLAGEAWVIQSISELHQNFRLVPTLNGIPLHGPNPLMPVLFSLLPVADIAALRLVNILFGCLAALAVFSFSTSQWNVRSGVFSALITMTSWGFIASHATLNLTAVPAVLAAISFLLFAQVYLKGQGARWYLPSYFLAGLATVLGGWIPLGFFIFGVILLILFDLSPKRILSILAPYGILLIAVMIMAVLAAYTIASGWSYAAGVFSFDTEHGVFERLWIWIKYLMPWLLLVIPAWAYSGRPQGPGAWRALLAPKTGFGMGLAAVLFSPNLQEGYALLGVPFAGILIGYWAAGGFLVPQRLQIVRTAALAATGAILVAWAFLQLSVESIRDLSLSLTQGLALIALLAAAALFWWFARKRQAPAVVGLCMVLVFCLSWYAALVMLPARSAGPMDYARQISGFSPLLVYRNDLVMRGYLGNAGARPIVVSEEVVPVGQIAYLALRTDDLDEAVDLLSRRMDAEVVSMYDRRETYALVRISPFFRE</sequence>
<feature type="transmembrane region" description="Helical" evidence="1">
    <location>
        <begin position="133"/>
        <end position="151"/>
    </location>
</feature>
<feature type="transmembrane region" description="Helical" evidence="1">
    <location>
        <begin position="246"/>
        <end position="266"/>
    </location>
</feature>
<evidence type="ECO:0000313" key="2">
    <source>
        <dbReference type="EMBL" id="VFU17193.1"/>
    </source>
</evidence>
<feature type="transmembrane region" description="Helical" evidence="1">
    <location>
        <begin position="303"/>
        <end position="325"/>
    </location>
</feature>
<dbReference type="PROSITE" id="PS51257">
    <property type="entry name" value="PROKAR_LIPOPROTEIN"/>
    <property type="match status" value="1"/>
</dbReference>
<accession>A0A485M3P1</accession>
<name>A0A485M3P1_9ZZZZ</name>
<organism evidence="2">
    <name type="scientific">anaerobic digester metagenome</name>
    <dbReference type="NCBI Taxonomy" id="1263854"/>
    <lineage>
        <taxon>unclassified sequences</taxon>
        <taxon>metagenomes</taxon>
        <taxon>ecological metagenomes</taxon>
    </lineage>
</organism>
<gene>
    <name evidence="2" type="ORF">SCFA_630007</name>
</gene>
<feature type="transmembrane region" description="Helical" evidence="1">
    <location>
        <begin position="203"/>
        <end position="234"/>
    </location>
</feature>
<feature type="transmembrane region" description="Helical" evidence="1">
    <location>
        <begin position="389"/>
        <end position="412"/>
    </location>
</feature>
<feature type="transmembrane region" description="Helical" evidence="1">
    <location>
        <begin position="362"/>
        <end position="383"/>
    </location>
</feature>
<feature type="transmembrane region" description="Helical" evidence="1">
    <location>
        <begin position="163"/>
        <end position="191"/>
    </location>
</feature>